<dbReference type="SMART" id="SM00563">
    <property type="entry name" value="PlsC"/>
    <property type="match status" value="1"/>
</dbReference>
<evidence type="ECO:0000259" key="7">
    <source>
        <dbReference type="SMART" id="SM00563"/>
    </source>
</evidence>
<keyword evidence="5 8" id="KW-0012">Acyltransferase</keyword>
<dbReference type="EMBL" id="JBHUDY010000001">
    <property type="protein sequence ID" value="MFD1610468.1"/>
    <property type="molecule type" value="Genomic_DNA"/>
</dbReference>
<dbReference type="InterPro" id="IPR002123">
    <property type="entry name" value="Plipid/glycerol_acylTrfase"/>
</dbReference>
<dbReference type="PANTHER" id="PTHR10434:SF64">
    <property type="entry name" value="1-ACYL-SN-GLYCEROL-3-PHOSPHATE ACYLTRANSFERASE-RELATED"/>
    <property type="match status" value="1"/>
</dbReference>
<evidence type="ECO:0000313" key="8">
    <source>
        <dbReference type="EMBL" id="MFD1610468.1"/>
    </source>
</evidence>
<comment type="caution">
    <text evidence="8">The sequence shown here is derived from an EMBL/GenBank/DDBJ whole genome shotgun (WGS) entry which is preliminary data.</text>
</comment>
<name>A0ABW4HXS4_9SPHN</name>
<dbReference type="Proteomes" id="UP001597115">
    <property type="component" value="Unassembled WGS sequence"/>
</dbReference>
<evidence type="ECO:0000313" key="9">
    <source>
        <dbReference type="Proteomes" id="UP001597115"/>
    </source>
</evidence>
<accession>A0ABW4HXS4</accession>
<evidence type="ECO:0000256" key="5">
    <source>
        <dbReference type="ARBA" id="ARBA00023315"/>
    </source>
</evidence>
<dbReference type="GO" id="GO:0016746">
    <property type="term" value="F:acyltransferase activity"/>
    <property type="evidence" value="ECO:0007669"/>
    <property type="project" value="UniProtKB-KW"/>
</dbReference>
<keyword evidence="6" id="KW-0472">Membrane</keyword>
<proteinExistence type="predicted"/>
<feature type="domain" description="Phospholipid/glycerol acyltransferase" evidence="7">
    <location>
        <begin position="74"/>
        <end position="186"/>
    </location>
</feature>
<evidence type="ECO:0000256" key="2">
    <source>
        <dbReference type="ARBA" id="ARBA00022516"/>
    </source>
</evidence>
<reference evidence="9" key="1">
    <citation type="journal article" date="2019" name="Int. J. Syst. Evol. Microbiol.">
        <title>The Global Catalogue of Microorganisms (GCM) 10K type strain sequencing project: providing services to taxonomists for standard genome sequencing and annotation.</title>
        <authorList>
            <consortium name="The Broad Institute Genomics Platform"/>
            <consortium name="The Broad Institute Genome Sequencing Center for Infectious Disease"/>
            <person name="Wu L."/>
            <person name="Ma J."/>
        </authorList>
    </citation>
    <scope>NUCLEOTIDE SEQUENCE [LARGE SCALE GENOMIC DNA]</scope>
    <source>
        <strain evidence="9">CGMCC 1.16275</strain>
    </source>
</reference>
<evidence type="ECO:0000256" key="1">
    <source>
        <dbReference type="ARBA" id="ARBA00005189"/>
    </source>
</evidence>
<organism evidence="8 9">
    <name type="scientific">Sphingomonas tabacisoli</name>
    <dbReference type="NCBI Taxonomy" id="2249466"/>
    <lineage>
        <taxon>Bacteria</taxon>
        <taxon>Pseudomonadati</taxon>
        <taxon>Pseudomonadota</taxon>
        <taxon>Alphaproteobacteria</taxon>
        <taxon>Sphingomonadales</taxon>
        <taxon>Sphingomonadaceae</taxon>
        <taxon>Sphingomonas</taxon>
    </lineage>
</organism>
<evidence type="ECO:0000256" key="6">
    <source>
        <dbReference type="SAM" id="Phobius"/>
    </source>
</evidence>
<dbReference type="PANTHER" id="PTHR10434">
    <property type="entry name" value="1-ACYL-SN-GLYCEROL-3-PHOSPHATE ACYLTRANSFERASE"/>
    <property type="match status" value="1"/>
</dbReference>
<sequence length="253" mass="27575">MASQSIARADSLAPVRGWSRLLLLALGCLAYVVLHLLTRAVRLPSHWPQRFLAKVARICGAVVEVRGTPLARDVLFVSNHQSWLDIPIIAGATGTAFVANSGVRDWPLVGWLAGLNNTIYVDRADRAGVHEQVELVRDALAHHQPVAIFPEGTTAIELLPFKPSLLEVVSPPPRAIRVQPLRLDYGAAIDLAWIDDEPALDNAWRVLTRRGTFTVRIDCLEPFEPGAVGDRKAIAAEARNRILTGSAWESGGV</sequence>
<evidence type="ECO:0000256" key="4">
    <source>
        <dbReference type="ARBA" id="ARBA00023098"/>
    </source>
</evidence>
<gene>
    <name evidence="8" type="ORF">ACFSCW_01480</name>
</gene>
<dbReference type="SUPFAM" id="SSF69593">
    <property type="entry name" value="Glycerol-3-phosphate (1)-acyltransferase"/>
    <property type="match status" value="1"/>
</dbReference>
<keyword evidence="6" id="KW-1133">Transmembrane helix</keyword>
<evidence type="ECO:0000256" key="3">
    <source>
        <dbReference type="ARBA" id="ARBA00022679"/>
    </source>
</evidence>
<protein>
    <submittedName>
        <fullName evidence="8">Lysophospholipid acyltransferase family protein</fullName>
    </submittedName>
</protein>
<dbReference type="Pfam" id="PF01553">
    <property type="entry name" value="Acyltransferase"/>
    <property type="match status" value="1"/>
</dbReference>
<dbReference type="CDD" id="cd07989">
    <property type="entry name" value="LPLAT_AGPAT-like"/>
    <property type="match status" value="1"/>
</dbReference>
<comment type="pathway">
    <text evidence="1">Lipid metabolism.</text>
</comment>
<keyword evidence="4" id="KW-0443">Lipid metabolism</keyword>
<keyword evidence="6" id="KW-0812">Transmembrane</keyword>
<keyword evidence="3" id="KW-0808">Transferase</keyword>
<keyword evidence="9" id="KW-1185">Reference proteome</keyword>
<feature type="transmembrane region" description="Helical" evidence="6">
    <location>
        <begin position="21"/>
        <end position="41"/>
    </location>
</feature>
<keyword evidence="2" id="KW-0444">Lipid biosynthesis</keyword>
<dbReference type="RefSeq" id="WP_380886158.1">
    <property type="nucleotide sequence ID" value="NZ_JBHUDY010000001.1"/>
</dbReference>